<organism evidence="1 2">
    <name type="scientific">Puccinia graminis f. sp. tritici (strain CRL 75-36-700-3 / race SCCL)</name>
    <name type="common">Black stem rust fungus</name>
    <dbReference type="NCBI Taxonomy" id="418459"/>
    <lineage>
        <taxon>Eukaryota</taxon>
        <taxon>Fungi</taxon>
        <taxon>Dikarya</taxon>
        <taxon>Basidiomycota</taxon>
        <taxon>Pucciniomycotina</taxon>
        <taxon>Pucciniomycetes</taxon>
        <taxon>Pucciniales</taxon>
        <taxon>Pucciniaceae</taxon>
        <taxon>Puccinia</taxon>
    </lineage>
</organism>
<proteinExistence type="predicted"/>
<evidence type="ECO:0000313" key="2">
    <source>
        <dbReference type="Proteomes" id="UP000008783"/>
    </source>
</evidence>
<protein>
    <submittedName>
        <fullName evidence="1">Uncharacterized protein</fullName>
    </submittedName>
</protein>
<accession>H6QNT3</accession>
<dbReference type="STRING" id="418459.H6QNT3"/>
<name>H6QNT3_PUCGT</name>
<evidence type="ECO:0000313" key="1">
    <source>
        <dbReference type="EMBL" id="EHS62520.1"/>
    </source>
</evidence>
<dbReference type="InParanoid" id="H6QNT3"/>
<dbReference type="RefSeq" id="XP_003890837.1">
    <property type="nucleotide sequence ID" value="XM_003890788.1"/>
</dbReference>
<dbReference type="Proteomes" id="UP000008783">
    <property type="component" value="Unassembled WGS sequence"/>
</dbReference>
<dbReference type="HOGENOM" id="CLU_033090_3_0_1"/>
<dbReference type="PANTHER" id="PTHR33069">
    <property type="entry name" value="CHROMOSOME 7, WHOLE GENOME SHOTGUN SEQUENCE-RELATED"/>
    <property type="match status" value="1"/>
</dbReference>
<dbReference type="KEGG" id="pgr:PGTG_20641"/>
<dbReference type="VEuPathDB" id="FungiDB:PGTG_20641"/>
<gene>
    <name evidence="1" type="ORF">PGTG_20641</name>
</gene>
<reference evidence="2" key="1">
    <citation type="journal article" date="2011" name="Proc. Natl. Acad. Sci. U.S.A.">
        <title>Obligate biotrophy features unraveled by the genomic analysis of rust fungi.</title>
        <authorList>
            <person name="Duplessis S."/>
            <person name="Cuomo C.A."/>
            <person name="Lin Y.-C."/>
            <person name="Aerts A."/>
            <person name="Tisserant E."/>
            <person name="Veneault-Fourrey C."/>
            <person name="Joly D.L."/>
            <person name="Hacquard S."/>
            <person name="Amselem J."/>
            <person name="Cantarel B.L."/>
            <person name="Chiu R."/>
            <person name="Coutinho P.M."/>
            <person name="Feau N."/>
            <person name="Field M."/>
            <person name="Frey P."/>
            <person name="Gelhaye E."/>
            <person name="Goldberg J."/>
            <person name="Grabherr M.G."/>
            <person name="Kodira C.D."/>
            <person name="Kohler A."/>
            <person name="Kuees U."/>
            <person name="Lindquist E.A."/>
            <person name="Lucas S.M."/>
            <person name="Mago R."/>
            <person name="Mauceli E."/>
            <person name="Morin E."/>
            <person name="Murat C."/>
            <person name="Pangilinan J.L."/>
            <person name="Park R."/>
            <person name="Pearson M."/>
            <person name="Quesneville H."/>
            <person name="Rouhier N."/>
            <person name="Sakthikumar S."/>
            <person name="Salamov A.A."/>
            <person name="Schmutz J."/>
            <person name="Selles B."/>
            <person name="Shapiro H."/>
            <person name="Tanguay P."/>
            <person name="Tuskan G.A."/>
            <person name="Henrissat B."/>
            <person name="Van de Peer Y."/>
            <person name="Rouze P."/>
            <person name="Ellis J.G."/>
            <person name="Dodds P.N."/>
            <person name="Schein J.E."/>
            <person name="Zhong S."/>
            <person name="Hamelin R.C."/>
            <person name="Grigoriev I.V."/>
            <person name="Szabo L.J."/>
            <person name="Martin F."/>
        </authorList>
    </citation>
    <scope>NUCLEOTIDE SEQUENCE [LARGE SCALE GENOMIC DNA]</scope>
    <source>
        <strain evidence="2">CRL 75-36-700-3 / race SCCL</strain>
    </source>
</reference>
<dbReference type="eggNOG" id="ENOG502RDJ5">
    <property type="taxonomic scope" value="Eukaryota"/>
</dbReference>
<keyword evidence="2" id="KW-1185">Reference proteome</keyword>
<dbReference type="PANTHER" id="PTHR33069:SF3">
    <property type="entry name" value="DYNEIN HEAVY CHAIN TAIL DOMAIN-CONTAINING PROTEIN"/>
    <property type="match status" value="1"/>
</dbReference>
<dbReference type="AlphaFoldDB" id="H6QNT3"/>
<dbReference type="OrthoDB" id="10271414at2759"/>
<dbReference type="GeneID" id="13542508"/>
<dbReference type="EMBL" id="DS178262">
    <property type="protein sequence ID" value="EHS62520.1"/>
    <property type="molecule type" value="Genomic_DNA"/>
</dbReference>
<sequence>MDAPNSSGRNMHPHPDRRRFSSGLVLRGFKSLARDHGPSSFQYDNSIQELYTLENINWKRDHWDRLRSNLLPLIEQQLITLSQLLEPNHLQKEPEFTFNLIVGVQSQLVQTFDQIRSAILILWPKLPEELQSNRINDQEFKELKRFRVRGLHRMITEEVLPEFNKLFRCSYHLITGTQARSSLQHKRITIFTSSSRNAIKRTIVWLERSECEFLVQNYWQKDPLNCNERLEQLSILITRGAFDPQEPNGQVLNKRAMGLAKSIIPIIKLSRLFFKNLARWASKQTQLPLFTGMRSDQLETLSKTHEAVADCLNKFTSFLSKVVTDNRRACSGDFANNLTTLEARYEAVLFLVSFYLIPLIPDTDRSRAYDHFQDLFRPWSHQFSLAVVNLLDASKLI</sequence>